<evidence type="ECO:0000256" key="3">
    <source>
        <dbReference type="ARBA" id="ARBA00022729"/>
    </source>
</evidence>
<dbReference type="InterPro" id="IPR042269">
    <property type="entry name" value="Ser_carbopepase_S28_SKS"/>
</dbReference>
<dbReference type="GO" id="GO:0008239">
    <property type="term" value="F:dipeptidyl-peptidase activity"/>
    <property type="evidence" value="ECO:0007669"/>
    <property type="project" value="TreeGrafter"/>
</dbReference>
<organism evidence="7 8">
    <name type="scientific">Scytalidium lignicola</name>
    <name type="common">Hyphomycete</name>
    <dbReference type="NCBI Taxonomy" id="5539"/>
    <lineage>
        <taxon>Eukaryota</taxon>
        <taxon>Fungi</taxon>
        <taxon>Dikarya</taxon>
        <taxon>Ascomycota</taxon>
        <taxon>Pezizomycotina</taxon>
        <taxon>Leotiomycetes</taxon>
        <taxon>Leotiomycetes incertae sedis</taxon>
        <taxon>Scytalidium</taxon>
    </lineage>
</organism>
<dbReference type="OrthoDB" id="3589857at2759"/>
<dbReference type="Gene3D" id="3.40.50.1820">
    <property type="entry name" value="alpha/beta hydrolase"/>
    <property type="match status" value="1"/>
</dbReference>
<gene>
    <name evidence="7" type="ORF">B7463_g9505</name>
</gene>
<feature type="chain" id="PRO_5017790559" description="Peptidase S28" evidence="6">
    <location>
        <begin position="22"/>
        <end position="498"/>
    </location>
</feature>
<dbReference type="Proteomes" id="UP000258309">
    <property type="component" value="Unassembled WGS sequence"/>
</dbReference>
<dbReference type="PANTHER" id="PTHR11010:SF38">
    <property type="entry name" value="LYSOSOMAL PRO-X CARBOXYPEPTIDASE"/>
    <property type="match status" value="1"/>
</dbReference>
<name>A0A3E2H098_SCYLI</name>
<dbReference type="OMA" id="ITPSDAY"/>
<dbReference type="GO" id="GO:0006508">
    <property type="term" value="P:proteolysis"/>
    <property type="evidence" value="ECO:0007669"/>
    <property type="project" value="UniProtKB-KW"/>
</dbReference>
<accession>A0A3E2H098</accession>
<dbReference type="STRING" id="5539.A0A3E2H098"/>
<evidence type="ECO:0000313" key="7">
    <source>
        <dbReference type="EMBL" id="RFU26834.1"/>
    </source>
</evidence>
<protein>
    <recommendedName>
        <fullName evidence="9">Peptidase S28</fullName>
    </recommendedName>
</protein>
<evidence type="ECO:0000256" key="1">
    <source>
        <dbReference type="ARBA" id="ARBA00011079"/>
    </source>
</evidence>
<comment type="caution">
    <text evidence="7">The sequence shown here is derived from an EMBL/GenBank/DDBJ whole genome shotgun (WGS) entry which is preliminary data.</text>
</comment>
<comment type="similarity">
    <text evidence="1">Belongs to the peptidase S28 family.</text>
</comment>
<dbReference type="Pfam" id="PF05577">
    <property type="entry name" value="Peptidase_S28"/>
    <property type="match status" value="1"/>
</dbReference>
<keyword evidence="5" id="KW-0325">Glycoprotein</keyword>
<feature type="non-terminal residue" evidence="7">
    <location>
        <position position="498"/>
    </location>
</feature>
<keyword evidence="2" id="KW-0645">Protease</keyword>
<dbReference type="PANTHER" id="PTHR11010">
    <property type="entry name" value="PROTEASE S28 PRO-X CARBOXYPEPTIDASE-RELATED"/>
    <property type="match status" value="1"/>
</dbReference>
<evidence type="ECO:0000256" key="4">
    <source>
        <dbReference type="ARBA" id="ARBA00022801"/>
    </source>
</evidence>
<dbReference type="InterPro" id="IPR008758">
    <property type="entry name" value="Peptidase_S28"/>
</dbReference>
<dbReference type="InterPro" id="IPR029058">
    <property type="entry name" value="AB_hydrolase_fold"/>
</dbReference>
<dbReference type="GO" id="GO:0070008">
    <property type="term" value="F:serine-type exopeptidase activity"/>
    <property type="evidence" value="ECO:0007669"/>
    <property type="project" value="InterPro"/>
</dbReference>
<dbReference type="EMBL" id="NCSJ02000237">
    <property type="protein sequence ID" value="RFU26834.1"/>
    <property type="molecule type" value="Genomic_DNA"/>
</dbReference>
<evidence type="ECO:0000256" key="5">
    <source>
        <dbReference type="ARBA" id="ARBA00023180"/>
    </source>
</evidence>
<dbReference type="Gene3D" id="1.20.120.980">
    <property type="entry name" value="Serine carboxypeptidase S28, SKS domain"/>
    <property type="match status" value="1"/>
</dbReference>
<evidence type="ECO:0000256" key="6">
    <source>
        <dbReference type="SAM" id="SignalP"/>
    </source>
</evidence>
<evidence type="ECO:0008006" key="9">
    <source>
        <dbReference type="Google" id="ProtNLM"/>
    </source>
</evidence>
<dbReference type="AlphaFoldDB" id="A0A3E2H098"/>
<proteinExistence type="inferred from homology"/>
<dbReference type="SUPFAM" id="SSF53474">
    <property type="entry name" value="alpha/beta-Hydrolases"/>
    <property type="match status" value="1"/>
</dbReference>
<keyword evidence="3 6" id="KW-0732">Signal</keyword>
<feature type="non-terminal residue" evidence="7">
    <location>
        <position position="1"/>
    </location>
</feature>
<keyword evidence="8" id="KW-1185">Reference proteome</keyword>
<feature type="signal peptide" evidence="6">
    <location>
        <begin position="1"/>
        <end position="21"/>
    </location>
</feature>
<evidence type="ECO:0000313" key="8">
    <source>
        <dbReference type="Proteomes" id="UP000258309"/>
    </source>
</evidence>
<keyword evidence="4" id="KW-0378">Hydrolase</keyword>
<evidence type="ECO:0000256" key="2">
    <source>
        <dbReference type="ARBA" id="ARBA00022670"/>
    </source>
</evidence>
<sequence>MHHHSLFGVALAVLTATPSLASPWSITRRDNLSSLTECATAFMAQKVEHNSSSNATFQQQYQVIDEYYKPGGPVLYLQGAESRTIECLGTSIVPTWAKELGALAVTLEHRFFGQSIPSNNSDPAIAFKSMTLENVLGDSVAFIDLVRARYPDAGKAIVTGASYGGFISAMTRLNRPETFYELGVRIRYGSIAWAAPLRCFGEPSTDPFKRNEFDFISNLYTHMSVSAASKIKNALKQLADGIEQNKLPKTLVSSIGICTEPTNQTEYIALLRAMLTEYSYAAQYSMAKHLVYPVNALPKLINATEQAQDDAGVLRALSELASQAPTPKKCWDWSGNAFSTTTAMTPYLALACSYYPINLGNYIGNDTIFPPSGATPWNAPSNMGACPSFGISIDKIPTYEELSKKYHFTREDIESSERILFPKGEYDPVSGGCGPDPFNTVGTEGYMNPMASRVMPVAEGAHGEDSFSPFEGAKQSVMHAQQLELESIKAWLGMATGS</sequence>
<reference evidence="7 8" key="1">
    <citation type="submission" date="2018-05" db="EMBL/GenBank/DDBJ databases">
        <title>Draft genome sequence of Scytalidium lignicola DSM 105466, a ubiquitous saprotrophic fungus.</title>
        <authorList>
            <person name="Buettner E."/>
            <person name="Gebauer A.M."/>
            <person name="Hofrichter M."/>
            <person name="Liers C."/>
            <person name="Kellner H."/>
        </authorList>
    </citation>
    <scope>NUCLEOTIDE SEQUENCE [LARGE SCALE GENOMIC DNA]</scope>
    <source>
        <strain evidence="7 8">DSM 105466</strain>
    </source>
</reference>